<dbReference type="Gene3D" id="1.20.1260.10">
    <property type="match status" value="1"/>
</dbReference>
<reference evidence="3 4" key="1">
    <citation type="submission" date="2018-10" db="EMBL/GenBank/DDBJ databases">
        <title>Genomic Encyclopedia of Archaeal and Bacterial Type Strains, Phase II (KMG-II): from individual species to whole genera.</title>
        <authorList>
            <person name="Goeker M."/>
        </authorList>
    </citation>
    <scope>NUCLEOTIDE SEQUENCE [LARGE SCALE GENOMIC DNA]</scope>
    <source>
        <strain evidence="3 4">RP-AC37</strain>
    </source>
</reference>
<feature type="chain" id="PRO_5018985479" evidence="1">
    <location>
        <begin position="26"/>
        <end position="195"/>
    </location>
</feature>
<dbReference type="AlphaFoldDB" id="A0A420XLA5"/>
<keyword evidence="1" id="KW-0732">Signal</keyword>
<feature type="domain" description="DUF4142" evidence="2">
    <location>
        <begin position="45"/>
        <end position="177"/>
    </location>
</feature>
<evidence type="ECO:0000313" key="4">
    <source>
        <dbReference type="Proteomes" id="UP000281955"/>
    </source>
</evidence>
<accession>A0A420XLA5</accession>
<organism evidence="3 4">
    <name type="scientific">Motilibacter peucedani</name>
    <dbReference type="NCBI Taxonomy" id="598650"/>
    <lineage>
        <taxon>Bacteria</taxon>
        <taxon>Bacillati</taxon>
        <taxon>Actinomycetota</taxon>
        <taxon>Actinomycetes</taxon>
        <taxon>Motilibacterales</taxon>
        <taxon>Motilibacteraceae</taxon>
        <taxon>Motilibacter</taxon>
    </lineage>
</organism>
<dbReference type="InterPro" id="IPR012347">
    <property type="entry name" value="Ferritin-like"/>
</dbReference>
<sequence>MKLRSLVPAAVVGVAALGVPAAASAAPAPAAINREATAAQAKAADIAWMKTAAISDMSEIASGKLAVSKATTGGVKALGAMFVKDHTMHLATLKKLAAARDVALPTSLPPAMTAMMQKMTDAPAGLQWDRNWTRAQLSAHRMTIIATGKARQVSRDSAVLAFERKTLPVVTMHHTELANVYLIIAPASTVKVTTG</sequence>
<dbReference type="Proteomes" id="UP000281955">
    <property type="component" value="Unassembled WGS sequence"/>
</dbReference>
<dbReference type="EMBL" id="RBWV01000015">
    <property type="protein sequence ID" value="RKS69389.1"/>
    <property type="molecule type" value="Genomic_DNA"/>
</dbReference>
<dbReference type="InterPro" id="IPR025419">
    <property type="entry name" value="DUF4142"/>
</dbReference>
<proteinExistence type="predicted"/>
<evidence type="ECO:0000313" key="3">
    <source>
        <dbReference type="EMBL" id="RKS69389.1"/>
    </source>
</evidence>
<dbReference type="PANTHER" id="PTHR38593:SF1">
    <property type="entry name" value="BLR2558 PROTEIN"/>
    <property type="match status" value="1"/>
</dbReference>
<protein>
    <submittedName>
        <fullName evidence="3">Putative membrane protein</fullName>
    </submittedName>
</protein>
<dbReference type="InParanoid" id="A0A420XLA5"/>
<dbReference type="PANTHER" id="PTHR38593">
    <property type="entry name" value="BLR2558 PROTEIN"/>
    <property type="match status" value="1"/>
</dbReference>
<keyword evidence="4" id="KW-1185">Reference proteome</keyword>
<feature type="signal peptide" evidence="1">
    <location>
        <begin position="1"/>
        <end position="25"/>
    </location>
</feature>
<gene>
    <name evidence="3" type="ORF">CLV35_3567</name>
</gene>
<dbReference type="Pfam" id="PF13628">
    <property type="entry name" value="DUF4142"/>
    <property type="match status" value="1"/>
</dbReference>
<name>A0A420XLA5_9ACTN</name>
<evidence type="ECO:0000259" key="2">
    <source>
        <dbReference type="Pfam" id="PF13628"/>
    </source>
</evidence>
<comment type="caution">
    <text evidence="3">The sequence shown here is derived from an EMBL/GenBank/DDBJ whole genome shotgun (WGS) entry which is preliminary data.</text>
</comment>
<dbReference type="RefSeq" id="WP_121194803.1">
    <property type="nucleotide sequence ID" value="NZ_RBWV01000015.1"/>
</dbReference>
<evidence type="ECO:0000256" key="1">
    <source>
        <dbReference type="SAM" id="SignalP"/>
    </source>
</evidence>
<dbReference type="OrthoDB" id="4567117at2"/>